<gene>
    <name evidence="1" type="ORF">FVW59_04470</name>
</gene>
<reference evidence="1 2" key="1">
    <citation type="submission" date="2019-08" db="EMBL/GenBank/DDBJ databases">
        <title>Parahaliea maris sp. nov., isolated from the surface seawater.</title>
        <authorList>
            <person name="Liu Y."/>
        </authorList>
    </citation>
    <scope>NUCLEOTIDE SEQUENCE [LARGE SCALE GENOMIC DNA]</scope>
    <source>
        <strain evidence="1 2">S2-26</strain>
    </source>
</reference>
<keyword evidence="2" id="KW-1185">Reference proteome</keyword>
<dbReference type="SUPFAM" id="SSF53474">
    <property type="entry name" value="alpha/beta-Hydrolases"/>
    <property type="match status" value="1"/>
</dbReference>
<name>A0A5C9A014_9GAMM</name>
<dbReference type="Gene3D" id="3.40.50.1820">
    <property type="entry name" value="alpha/beta hydrolase"/>
    <property type="match status" value="1"/>
</dbReference>
<organism evidence="1 2">
    <name type="scientific">Parahaliea aestuarii</name>
    <dbReference type="NCBI Taxonomy" id="1852021"/>
    <lineage>
        <taxon>Bacteria</taxon>
        <taxon>Pseudomonadati</taxon>
        <taxon>Pseudomonadota</taxon>
        <taxon>Gammaproteobacteria</taxon>
        <taxon>Cellvibrionales</taxon>
        <taxon>Halieaceae</taxon>
        <taxon>Parahaliea</taxon>
    </lineage>
</organism>
<dbReference type="RefSeq" id="WP_148063056.1">
    <property type="nucleotide sequence ID" value="NZ_VRYZ01000002.1"/>
</dbReference>
<dbReference type="InterPro" id="IPR021440">
    <property type="entry name" value="DUF3089"/>
</dbReference>
<accession>A0A5C9A014</accession>
<sequence>MAKFFTALAAAGAVLLGSLWAVVEVWGDDLLASYIEPPEPFDSHQLPSAPDYNDPAYWAAFPGRPSAARLTPDGLQSAEYAAPADVFYIHPTSYIAADSWNSPLFTDSRAWEMVDIILGAQASAFNLCCEVYAPHYRQAALSSFLDFDGDSGRRALELAYRDIADAFAAFLHYNNGRPFLIASHSQGTYHALRLLAEHVDGRAIQKRMVAAYVVGYWVPMDTFGRTLQHIAPCESAGDTGCLLHWSTYGDRGVRRAGVPHWYPGGPELSDGKPLLCNNPLNWQHNGPRAEASEHPGALYVARGGSLYHDLLNIPAEVKLTSLPQPLEHWTWAECRDGLLHVAPQDSGPFAELGDDPNQDYHLIDYSLFYEAVRENAWKRVRRFGDSLASSR</sequence>
<evidence type="ECO:0000313" key="2">
    <source>
        <dbReference type="Proteomes" id="UP000321933"/>
    </source>
</evidence>
<proteinExistence type="predicted"/>
<dbReference type="EMBL" id="VRYZ01000002">
    <property type="protein sequence ID" value="TXS93120.1"/>
    <property type="molecule type" value="Genomic_DNA"/>
</dbReference>
<comment type="caution">
    <text evidence="1">The sequence shown here is derived from an EMBL/GenBank/DDBJ whole genome shotgun (WGS) entry which is preliminary data.</text>
</comment>
<dbReference type="AlphaFoldDB" id="A0A5C9A014"/>
<protein>
    <submittedName>
        <fullName evidence="1">DUF3089 domain-containing protein</fullName>
    </submittedName>
</protein>
<dbReference type="Proteomes" id="UP000321933">
    <property type="component" value="Unassembled WGS sequence"/>
</dbReference>
<evidence type="ECO:0000313" key="1">
    <source>
        <dbReference type="EMBL" id="TXS93120.1"/>
    </source>
</evidence>
<dbReference type="InterPro" id="IPR029058">
    <property type="entry name" value="AB_hydrolase_fold"/>
</dbReference>
<dbReference type="OrthoDB" id="9794645at2"/>
<dbReference type="Pfam" id="PF11288">
    <property type="entry name" value="DUF3089"/>
    <property type="match status" value="1"/>
</dbReference>